<gene>
    <name evidence="1" type="ORF">BJ138DRAFT_1182405</name>
</gene>
<accession>A0ACB8A245</accession>
<dbReference type="Proteomes" id="UP000790377">
    <property type="component" value="Unassembled WGS sequence"/>
</dbReference>
<dbReference type="EMBL" id="MU267901">
    <property type="protein sequence ID" value="KAH7907476.1"/>
    <property type="molecule type" value="Genomic_DNA"/>
</dbReference>
<sequence>MDQDSFRQLLHKTPRNQPSSGSTSTSIPKTSRTSKASSKTKAKAPGAAEPAFKPRKLKSADLKYRDRAAERRDGNGNDYAEVEAVLEDFEKRTANDDKDAVEQQRRYLGGDSDHSILVKGLDMALLEQNRARAVASTDDDDTLEQAFIEATSGPVNTVPKKRTREDIIRELKEKRQKGGGSRPPDEAEVVDTAKPVQSDDIDALAEAKKAGKFKPIGFKPIGERKETKGKKKRSKEGDKGDERKKKKRKEEKPAETEPDKEKEVSPPLPLPPPSAPEAEEPPPLDEDYDIFAGAGAYEGIDLGESDESDHEAGPSKLKSPEAVQDEGHSPPTALPPKNGWFADDEEPAASALVPAVPPADDADVPMAPANAEDEPDSEQLVRLQPLESSALPSIRDFLAMDQAAEAREKRKARKEKQKKKKKDADDDD</sequence>
<keyword evidence="2" id="KW-1185">Reference proteome</keyword>
<comment type="caution">
    <text evidence="1">The sequence shown here is derived from an EMBL/GenBank/DDBJ whole genome shotgun (WGS) entry which is preliminary data.</text>
</comment>
<organism evidence="1 2">
    <name type="scientific">Hygrophoropsis aurantiaca</name>
    <dbReference type="NCBI Taxonomy" id="72124"/>
    <lineage>
        <taxon>Eukaryota</taxon>
        <taxon>Fungi</taxon>
        <taxon>Dikarya</taxon>
        <taxon>Basidiomycota</taxon>
        <taxon>Agaricomycotina</taxon>
        <taxon>Agaricomycetes</taxon>
        <taxon>Agaricomycetidae</taxon>
        <taxon>Boletales</taxon>
        <taxon>Coniophorineae</taxon>
        <taxon>Hygrophoropsidaceae</taxon>
        <taxon>Hygrophoropsis</taxon>
    </lineage>
</organism>
<protein>
    <submittedName>
        <fullName evidence="1">RED-like protein N-terminal region-domain-containing protein</fullName>
    </submittedName>
</protein>
<proteinExistence type="predicted"/>
<evidence type="ECO:0000313" key="2">
    <source>
        <dbReference type="Proteomes" id="UP000790377"/>
    </source>
</evidence>
<name>A0ACB8A245_9AGAM</name>
<evidence type="ECO:0000313" key="1">
    <source>
        <dbReference type="EMBL" id="KAH7907476.1"/>
    </source>
</evidence>
<reference evidence="1" key="1">
    <citation type="journal article" date="2021" name="New Phytol.">
        <title>Evolutionary innovations through gain and loss of genes in the ectomycorrhizal Boletales.</title>
        <authorList>
            <person name="Wu G."/>
            <person name="Miyauchi S."/>
            <person name="Morin E."/>
            <person name="Kuo A."/>
            <person name="Drula E."/>
            <person name="Varga T."/>
            <person name="Kohler A."/>
            <person name="Feng B."/>
            <person name="Cao Y."/>
            <person name="Lipzen A."/>
            <person name="Daum C."/>
            <person name="Hundley H."/>
            <person name="Pangilinan J."/>
            <person name="Johnson J."/>
            <person name="Barry K."/>
            <person name="LaButti K."/>
            <person name="Ng V."/>
            <person name="Ahrendt S."/>
            <person name="Min B."/>
            <person name="Choi I.G."/>
            <person name="Park H."/>
            <person name="Plett J.M."/>
            <person name="Magnuson J."/>
            <person name="Spatafora J.W."/>
            <person name="Nagy L.G."/>
            <person name="Henrissat B."/>
            <person name="Grigoriev I.V."/>
            <person name="Yang Z.L."/>
            <person name="Xu J."/>
            <person name="Martin F.M."/>
        </authorList>
    </citation>
    <scope>NUCLEOTIDE SEQUENCE</scope>
    <source>
        <strain evidence="1">ATCC 28755</strain>
    </source>
</reference>